<evidence type="ECO:0000256" key="7">
    <source>
        <dbReference type="RuleBase" id="RU000416"/>
    </source>
</evidence>
<dbReference type="AlphaFoldDB" id="A0A413ITS6"/>
<dbReference type="EC" id="2.1.1.37" evidence="8"/>
<name>A0A413ITS6_9BACT</name>
<reference evidence="9 10" key="1">
    <citation type="submission" date="2018-08" db="EMBL/GenBank/DDBJ databases">
        <title>A genome reference for cultivated species of the human gut microbiota.</title>
        <authorList>
            <person name="Zou Y."/>
            <person name="Xue W."/>
            <person name="Luo G."/>
        </authorList>
    </citation>
    <scope>NUCLEOTIDE SEQUENCE [LARGE SCALE GENOMIC DNA]</scope>
    <source>
        <strain evidence="9 10">OF02-7</strain>
    </source>
</reference>
<evidence type="ECO:0000313" key="10">
    <source>
        <dbReference type="Proteomes" id="UP000286063"/>
    </source>
</evidence>
<gene>
    <name evidence="9" type="ORF">DXA50_00200</name>
</gene>
<dbReference type="InterPro" id="IPR029063">
    <property type="entry name" value="SAM-dependent_MTases_sf"/>
</dbReference>
<evidence type="ECO:0000256" key="2">
    <source>
        <dbReference type="ARBA" id="ARBA00022679"/>
    </source>
</evidence>
<dbReference type="PROSITE" id="PS51679">
    <property type="entry name" value="SAM_MT_C5"/>
    <property type="match status" value="1"/>
</dbReference>
<dbReference type="NCBIfam" id="TIGR00675">
    <property type="entry name" value="dcm"/>
    <property type="match status" value="1"/>
</dbReference>
<dbReference type="PANTHER" id="PTHR46098:SF1">
    <property type="entry name" value="TRNA (CYTOSINE(38)-C(5))-METHYLTRANSFERASE"/>
    <property type="match status" value="1"/>
</dbReference>
<keyword evidence="3 6" id="KW-0949">S-adenosyl-L-methionine</keyword>
<dbReference type="InterPro" id="IPR050750">
    <property type="entry name" value="C5-MTase"/>
</dbReference>
<protein>
    <recommendedName>
        <fullName evidence="8">Cytosine-specific methyltransferase</fullName>
        <ecNumber evidence="8">2.1.1.37</ecNumber>
    </recommendedName>
</protein>
<dbReference type="GO" id="GO:0003886">
    <property type="term" value="F:DNA (cytosine-5-)-methyltransferase activity"/>
    <property type="evidence" value="ECO:0007669"/>
    <property type="project" value="UniProtKB-EC"/>
</dbReference>
<proteinExistence type="inferred from homology"/>
<dbReference type="PRINTS" id="PR00105">
    <property type="entry name" value="C5METTRFRASE"/>
</dbReference>
<keyword evidence="4" id="KW-0680">Restriction system</keyword>
<comment type="catalytic activity">
    <reaction evidence="5 8">
        <text>a 2'-deoxycytidine in DNA + S-adenosyl-L-methionine = a 5-methyl-2'-deoxycytidine in DNA + S-adenosyl-L-homocysteine + H(+)</text>
        <dbReference type="Rhea" id="RHEA:13681"/>
        <dbReference type="Rhea" id="RHEA-COMP:11369"/>
        <dbReference type="Rhea" id="RHEA-COMP:11370"/>
        <dbReference type="ChEBI" id="CHEBI:15378"/>
        <dbReference type="ChEBI" id="CHEBI:57856"/>
        <dbReference type="ChEBI" id="CHEBI:59789"/>
        <dbReference type="ChEBI" id="CHEBI:85452"/>
        <dbReference type="ChEBI" id="CHEBI:85454"/>
        <dbReference type="EC" id="2.1.1.37"/>
    </reaction>
</comment>
<dbReference type="Pfam" id="PF00145">
    <property type="entry name" value="DNA_methylase"/>
    <property type="match status" value="1"/>
</dbReference>
<dbReference type="InterPro" id="IPR018117">
    <property type="entry name" value="C5_DNA_meth_AS"/>
</dbReference>
<evidence type="ECO:0000313" key="9">
    <source>
        <dbReference type="EMBL" id="RGY21309.1"/>
    </source>
</evidence>
<dbReference type="GO" id="GO:0032259">
    <property type="term" value="P:methylation"/>
    <property type="evidence" value="ECO:0007669"/>
    <property type="project" value="UniProtKB-KW"/>
</dbReference>
<dbReference type="InterPro" id="IPR001525">
    <property type="entry name" value="C5_MeTfrase"/>
</dbReference>
<dbReference type="PANTHER" id="PTHR46098">
    <property type="entry name" value="TRNA (CYTOSINE(38)-C(5))-METHYLTRANSFERASE"/>
    <property type="match status" value="1"/>
</dbReference>
<evidence type="ECO:0000256" key="5">
    <source>
        <dbReference type="ARBA" id="ARBA00047422"/>
    </source>
</evidence>
<dbReference type="SUPFAM" id="SSF53335">
    <property type="entry name" value="S-adenosyl-L-methionine-dependent methyltransferases"/>
    <property type="match status" value="1"/>
</dbReference>
<organism evidence="9 10">
    <name type="scientific">Butyricimonas virosa</name>
    <dbReference type="NCBI Taxonomy" id="544645"/>
    <lineage>
        <taxon>Bacteria</taxon>
        <taxon>Pseudomonadati</taxon>
        <taxon>Bacteroidota</taxon>
        <taxon>Bacteroidia</taxon>
        <taxon>Bacteroidales</taxon>
        <taxon>Odoribacteraceae</taxon>
        <taxon>Butyricimonas</taxon>
    </lineage>
</organism>
<sequence length="249" mass="28265">MRDRTMTHGSLFSGIGGFELGAEWAGIPTLWNCEIEDYQREVLKKNFPHVKQYRDITKTSGLGHVDIISGGFPCQDISVAGKGEGITGKRSGLWTEMHRVIREVRPAYVIIENSPALLYRGFERVLCDLSQSGYNAEWQCIRNSSFGFPHHRERLYVIAYTNEIKLQGNVRVDRCFKPVFKEWTPNSDDGYSCAKRILQMPTCGHIRNGDGFPGWIHRVGSIGNAVNPCVAKYLFECIKEFDRQVETIA</sequence>
<dbReference type="EMBL" id="QSCR01000001">
    <property type="protein sequence ID" value="RGY21309.1"/>
    <property type="molecule type" value="Genomic_DNA"/>
</dbReference>
<dbReference type="PROSITE" id="PS00094">
    <property type="entry name" value="C5_MTASE_1"/>
    <property type="match status" value="1"/>
</dbReference>
<dbReference type="GO" id="GO:0009307">
    <property type="term" value="P:DNA restriction-modification system"/>
    <property type="evidence" value="ECO:0007669"/>
    <property type="project" value="UniProtKB-KW"/>
</dbReference>
<dbReference type="OrthoDB" id="32195at2"/>
<evidence type="ECO:0000256" key="3">
    <source>
        <dbReference type="ARBA" id="ARBA00022691"/>
    </source>
</evidence>
<keyword evidence="2 6" id="KW-0808">Transferase</keyword>
<evidence type="ECO:0000256" key="4">
    <source>
        <dbReference type="ARBA" id="ARBA00022747"/>
    </source>
</evidence>
<comment type="caution">
    <text evidence="9">The sequence shown here is derived from an EMBL/GenBank/DDBJ whole genome shotgun (WGS) entry which is preliminary data.</text>
</comment>
<comment type="similarity">
    <text evidence="6 7">Belongs to the class I-like SAM-binding methyltransferase superfamily. C5-methyltransferase family.</text>
</comment>
<evidence type="ECO:0000256" key="8">
    <source>
        <dbReference type="RuleBase" id="RU000417"/>
    </source>
</evidence>
<keyword evidence="1 6" id="KW-0489">Methyltransferase</keyword>
<accession>A0A413ITS6</accession>
<dbReference type="Proteomes" id="UP000286063">
    <property type="component" value="Unassembled WGS sequence"/>
</dbReference>
<evidence type="ECO:0000256" key="6">
    <source>
        <dbReference type="PROSITE-ProRule" id="PRU01016"/>
    </source>
</evidence>
<dbReference type="Gene3D" id="3.40.50.150">
    <property type="entry name" value="Vaccinia Virus protein VP39"/>
    <property type="match status" value="1"/>
</dbReference>
<evidence type="ECO:0000256" key="1">
    <source>
        <dbReference type="ARBA" id="ARBA00022603"/>
    </source>
</evidence>
<feature type="active site" evidence="6">
    <location>
        <position position="74"/>
    </location>
</feature>